<dbReference type="RefSeq" id="WP_192016117.1">
    <property type="nucleotide sequence ID" value="NZ_JACYTP010000007.1"/>
</dbReference>
<reference evidence="1 2" key="1">
    <citation type="submission" date="2020-09" db="EMBL/GenBank/DDBJ databases">
        <title>Photobacterium sp. CAU 1568 isolated from sand of Sido Beach.</title>
        <authorList>
            <person name="Kim W."/>
        </authorList>
    </citation>
    <scope>NUCLEOTIDE SEQUENCE [LARGE SCALE GENOMIC DNA]</scope>
    <source>
        <strain evidence="1 2">CAU 1568</strain>
    </source>
</reference>
<evidence type="ECO:0000313" key="1">
    <source>
        <dbReference type="EMBL" id="MBD8513419.1"/>
    </source>
</evidence>
<sequence>METVHEAIGSVANTIGMRQVARFLYDIDDQQISALMQDNAEKTLDALIAQGIDPKVAKALLTNPEFYNTVGSILTNGKLVETGEGLGGNSEQHSQTGEELNLLVTLERTSFQKVLLGFDEAQDFVADLPAEQAEAAMLAMSLLTGGVVKTVIDIAKDAVVDTAIGDEIREFQHDVAKEIASSANHLDTKSHEFLLDYEKGEGFSTSLQEGAEFGLAVVGIGVGLGVAGKTGLGDNDKPDLVHSGKQEVDGQGGVVRGQLGTDFEFGSLPYGTTITNKIEFDSYVIDNDVVFKDGWDSTRVYDEILLKPNGSRPEPSSYLSQQQIDAHLSKFNEGAVRFTSRSATKKYGSLGPDGGFVLPKSEFDRVLSESKGDLRIVEKKLGLDMGYLGDSDTMAVFIKPEEMKNIRMPSGNEGGANGQWVPGGYTSGGVPEAVMDFSHKPPVEEINLK</sequence>
<gene>
    <name evidence="1" type="ORF">IFO68_12135</name>
</gene>
<keyword evidence="2" id="KW-1185">Reference proteome</keyword>
<comment type="caution">
    <text evidence="1">The sequence shown here is derived from an EMBL/GenBank/DDBJ whole genome shotgun (WGS) entry which is preliminary data.</text>
</comment>
<proteinExistence type="predicted"/>
<protein>
    <recommendedName>
        <fullName evidence="3">DUF4237 domain-containing protein</fullName>
    </recommendedName>
</protein>
<evidence type="ECO:0008006" key="3">
    <source>
        <dbReference type="Google" id="ProtNLM"/>
    </source>
</evidence>
<organism evidence="1 2">
    <name type="scientific">Photobacterium arenosum</name>
    <dbReference type="NCBI Taxonomy" id="2774143"/>
    <lineage>
        <taxon>Bacteria</taxon>
        <taxon>Pseudomonadati</taxon>
        <taxon>Pseudomonadota</taxon>
        <taxon>Gammaproteobacteria</taxon>
        <taxon>Vibrionales</taxon>
        <taxon>Vibrionaceae</taxon>
        <taxon>Photobacterium</taxon>
    </lineage>
</organism>
<dbReference type="Proteomes" id="UP000649768">
    <property type="component" value="Unassembled WGS sequence"/>
</dbReference>
<evidence type="ECO:0000313" key="2">
    <source>
        <dbReference type="Proteomes" id="UP000649768"/>
    </source>
</evidence>
<dbReference type="EMBL" id="JACYTP010000007">
    <property type="protein sequence ID" value="MBD8513419.1"/>
    <property type="molecule type" value="Genomic_DNA"/>
</dbReference>
<name>A0ABR9BLJ1_9GAMM</name>
<accession>A0ABR9BLJ1</accession>